<protein>
    <recommendedName>
        <fullName evidence="8">CASP-like protein</fullName>
    </recommendedName>
</protein>
<evidence type="ECO:0000313" key="11">
    <source>
        <dbReference type="RefSeq" id="XP_048319909.2"/>
    </source>
</evidence>
<dbReference type="PANTHER" id="PTHR33573">
    <property type="entry name" value="CASP-LIKE PROTEIN 4A4"/>
    <property type="match status" value="1"/>
</dbReference>
<evidence type="ECO:0000256" key="4">
    <source>
        <dbReference type="ARBA" id="ARBA00022475"/>
    </source>
</evidence>
<sequence>MQEERNQSACKTMANINGLPVASSNNSTQTPFPTPSPFSISVASSGWNSRPTISYWDLFLRFVGLLFSFSSALSLVIISSPKKKHEGPSSFAESPQLLYCFIVTILAFAYSAFQLFKGIFDIAHKGILMSDLISDYTSFILDQVLLVGYLLVSSSSVAVAVVQEIEKSSPLWRATIISASFSLANFLVIATCALFSGYKLCKRISW</sequence>
<evidence type="ECO:0000256" key="7">
    <source>
        <dbReference type="ARBA" id="ARBA00023136"/>
    </source>
</evidence>
<feature type="transmembrane region" description="Helical" evidence="8">
    <location>
        <begin position="174"/>
        <end position="198"/>
    </location>
</feature>
<evidence type="ECO:0000256" key="6">
    <source>
        <dbReference type="ARBA" id="ARBA00022989"/>
    </source>
</evidence>
<keyword evidence="6 8" id="KW-1133">Transmembrane helix</keyword>
<dbReference type="Proteomes" id="UP001652623">
    <property type="component" value="Chromosome 6"/>
</dbReference>
<gene>
    <name evidence="11" type="primary">LOC107429961</name>
</gene>
<dbReference type="GeneID" id="107429961"/>
<dbReference type="RefSeq" id="XP_048319909.2">
    <property type="nucleotide sequence ID" value="XM_048463952.2"/>
</dbReference>
<dbReference type="Pfam" id="PF04535">
    <property type="entry name" value="CASP_dom"/>
    <property type="match status" value="1"/>
</dbReference>
<name>A0ABM3I3J6_ZIZJJ</name>
<keyword evidence="10" id="KW-1185">Reference proteome</keyword>
<feature type="transmembrane region" description="Helical" evidence="8">
    <location>
        <begin position="98"/>
        <end position="120"/>
    </location>
</feature>
<evidence type="ECO:0000256" key="2">
    <source>
        <dbReference type="ARBA" id="ARBA00007651"/>
    </source>
</evidence>
<dbReference type="InterPro" id="IPR006702">
    <property type="entry name" value="CASP_dom"/>
</dbReference>
<proteinExistence type="inferred from homology"/>
<comment type="subunit">
    <text evidence="3 8">Homodimer and heterodimers.</text>
</comment>
<dbReference type="PANTHER" id="PTHR33573:SF15">
    <property type="entry name" value="CASP-LIKE PROTEIN 4A4"/>
    <property type="match status" value="1"/>
</dbReference>
<evidence type="ECO:0000256" key="5">
    <source>
        <dbReference type="ARBA" id="ARBA00022692"/>
    </source>
</evidence>
<comment type="subcellular location">
    <subcellularLocation>
        <location evidence="1 8">Cell membrane</location>
        <topology evidence="1 8">Multi-pass membrane protein</topology>
    </subcellularLocation>
</comment>
<feature type="domain" description="Casparian strip membrane protein" evidence="9">
    <location>
        <begin position="54"/>
        <end position="165"/>
    </location>
</feature>
<evidence type="ECO:0000313" key="10">
    <source>
        <dbReference type="Proteomes" id="UP001652623"/>
    </source>
</evidence>
<keyword evidence="7 8" id="KW-0472">Membrane</keyword>
<feature type="transmembrane region" description="Helical" evidence="8">
    <location>
        <begin position="58"/>
        <end position="78"/>
    </location>
</feature>
<evidence type="ECO:0000259" key="9">
    <source>
        <dbReference type="Pfam" id="PF04535"/>
    </source>
</evidence>
<organism evidence="10 11">
    <name type="scientific">Ziziphus jujuba</name>
    <name type="common">Chinese jujube</name>
    <name type="synonym">Ziziphus sativa</name>
    <dbReference type="NCBI Taxonomy" id="326968"/>
    <lineage>
        <taxon>Eukaryota</taxon>
        <taxon>Viridiplantae</taxon>
        <taxon>Streptophyta</taxon>
        <taxon>Embryophyta</taxon>
        <taxon>Tracheophyta</taxon>
        <taxon>Spermatophyta</taxon>
        <taxon>Magnoliopsida</taxon>
        <taxon>eudicotyledons</taxon>
        <taxon>Gunneridae</taxon>
        <taxon>Pentapetalae</taxon>
        <taxon>rosids</taxon>
        <taxon>fabids</taxon>
        <taxon>Rosales</taxon>
        <taxon>Rhamnaceae</taxon>
        <taxon>Paliureae</taxon>
        <taxon>Ziziphus</taxon>
    </lineage>
</organism>
<evidence type="ECO:0000256" key="3">
    <source>
        <dbReference type="ARBA" id="ARBA00011489"/>
    </source>
</evidence>
<evidence type="ECO:0000256" key="1">
    <source>
        <dbReference type="ARBA" id="ARBA00004651"/>
    </source>
</evidence>
<reference evidence="11" key="1">
    <citation type="submission" date="2025-08" db="UniProtKB">
        <authorList>
            <consortium name="RefSeq"/>
        </authorList>
    </citation>
    <scope>IDENTIFICATION</scope>
    <source>
        <tissue evidence="11">Seedling</tissue>
    </source>
</reference>
<keyword evidence="5 8" id="KW-0812">Transmembrane</keyword>
<evidence type="ECO:0000256" key="8">
    <source>
        <dbReference type="RuleBase" id="RU361233"/>
    </source>
</evidence>
<accession>A0ABM3I3J6</accession>
<comment type="similarity">
    <text evidence="2 8">Belongs to the Casparian strip membrane proteins (CASP) family.</text>
</comment>
<keyword evidence="4 8" id="KW-1003">Cell membrane</keyword>
<feature type="transmembrane region" description="Helical" evidence="8">
    <location>
        <begin position="140"/>
        <end position="162"/>
    </location>
</feature>